<evidence type="ECO:0000313" key="2">
    <source>
        <dbReference type="EMBL" id="OHE96394.1"/>
    </source>
</evidence>
<dbReference type="AlphaFoldDB" id="A0A1G4B4S1"/>
<sequence length="79" mass="8744">MGRDRGQFVSAVSRCSCSRSFVSLASASSHGRWIRTMAWRRKRAVGRRRGEKTKEEEGGGEEKRQTDALDGRGKGSGVE</sequence>
<feature type="compositionally biased region" description="Basic and acidic residues" evidence="1">
    <location>
        <begin position="52"/>
        <end position="73"/>
    </location>
</feature>
<keyword evidence="3" id="KW-1185">Reference proteome</keyword>
<reference evidence="2 3" key="1">
    <citation type="submission" date="2016-09" db="EMBL/GenBank/DDBJ databases">
        <authorList>
            <person name="Capua I."/>
            <person name="De Benedictis P."/>
            <person name="Joannis T."/>
            <person name="Lombin L.H."/>
            <person name="Cattoli G."/>
        </authorList>
    </citation>
    <scope>NUCLEOTIDE SEQUENCE [LARGE SCALE GENOMIC DNA]</scope>
    <source>
        <strain evidence="2 3">IMI 309357</strain>
    </source>
</reference>
<organism evidence="2 3">
    <name type="scientific">Colletotrichum orchidophilum</name>
    <dbReference type="NCBI Taxonomy" id="1209926"/>
    <lineage>
        <taxon>Eukaryota</taxon>
        <taxon>Fungi</taxon>
        <taxon>Dikarya</taxon>
        <taxon>Ascomycota</taxon>
        <taxon>Pezizomycotina</taxon>
        <taxon>Sordariomycetes</taxon>
        <taxon>Hypocreomycetidae</taxon>
        <taxon>Glomerellales</taxon>
        <taxon>Glomerellaceae</taxon>
        <taxon>Colletotrichum</taxon>
    </lineage>
</organism>
<dbReference type="RefSeq" id="XP_022473553.1">
    <property type="nucleotide sequence ID" value="XM_022619949.1"/>
</dbReference>
<feature type="compositionally biased region" description="Basic residues" evidence="1">
    <location>
        <begin position="41"/>
        <end position="51"/>
    </location>
</feature>
<evidence type="ECO:0000256" key="1">
    <source>
        <dbReference type="SAM" id="MobiDB-lite"/>
    </source>
</evidence>
<gene>
    <name evidence="2" type="ORF">CORC01_08317</name>
</gene>
<protein>
    <submittedName>
        <fullName evidence="2">Uncharacterized protein</fullName>
    </submittedName>
</protein>
<dbReference type="GeneID" id="34561459"/>
<proteinExistence type="predicted"/>
<dbReference type="EMBL" id="MJBS01000070">
    <property type="protein sequence ID" value="OHE96394.1"/>
    <property type="molecule type" value="Genomic_DNA"/>
</dbReference>
<comment type="caution">
    <text evidence="2">The sequence shown here is derived from an EMBL/GenBank/DDBJ whole genome shotgun (WGS) entry which is preliminary data.</text>
</comment>
<name>A0A1G4B4S1_9PEZI</name>
<dbReference type="Proteomes" id="UP000176998">
    <property type="component" value="Unassembled WGS sequence"/>
</dbReference>
<accession>A0A1G4B4S1</accession>
<evidence type="ECO:0000313" key="3">
    <source>
        <dbReference type="Proteomes" id="UP000176998"/>
    </source>
</evidence>
<feature type="region of interest" description="Disordered" evidence="1">
    <location>
        <begin position="41"/>
        <end position="79"/>
    </location>
</feature>